<reference evidence="1 2" key="1">
    <citation type="submission" date="2014-10" db="EMBL/GenBank/DDBJ databases">
        <title>Draft genome of the hookworm Ancylostoma caninum.</title>
        <authorList>
            <person name="Mitreva M."/>
        </authorList>
    </citation>
    <scope>NUCLEOTIDE SEQUENCE [LARGE SCALE GENOMIC DNA]</scope>
    <source>
        <strain evidence="1 2">Baltimore</strain>
    </source>
</reference>
<gene>
    <name evidence="1" type="ORF">ANCCAN_11004</name>
</gene>
<dbReference type="Proteomes" id="UP000252519">
    <property type="component" value="Unassembled WGS sequence"/>
</dbReference>
<dbReference type="OrthoDB" id="5899178at2759"/>
<sequence>MFMTTLVLARTPTLPTPLLSQCREWRSVANVYCLGQSDDVVPNLPGLHHQILYGSLQRKCVRV</sequence>
<evidence type="ECO:0000313" key="1">
    <source>
        <dbReference type="EMBL" id="RCN43044.1"/>
    </source>
</evidence>
<name>A0A368GF72_ANCCA</name>
<dbReference type="EMBL" id="JOJR01000172">
    <property type="protein sequence ID" value="RCN43044.1"/>
    <property type="molecule type" value="Genomic_DNA"/>
</dbReference>
<protein>
    <submittedName>
        <fullName evidence="1">Uncharacterized protein</fullName>
    </submittedName>
</protein>
<evidence type="ECO:0000313" key="2">
    <source>
        <dbReference type="Proteomes" id="UP000252519"/>
    </source>
</evidence>
<organism evidence="1 2">
    <name type="scientific">Ancylostoma caninum</name>
    <name type="common">Dog hookworm</name>
    <dbReference type="NCBI Taxonomy" id="29170"/>
    <lineage>
        <taxon>Eukaryota</taxon>
        <taxon>Metazoa</taxon>
        <taxon>Ecdysozoa</taxon>
        <taxon>Nematoda</taxon>
        <taxon>Chromadorea</taxon>
        <taxon>Rhabditida</taxon>
        <taxon>Rhabditina</taxon>
        <taxon>Rhabditomorpha</taxon>
        <taxon>Strongyloidea</taxon>
        <taxon>Ancylostomatidae</taxon>
        <taxon>Ancylostomatinae</taxon>
        <taxon>Ancylostoma</taxon>
    </lineage>
</organism>
<accession>A0A368GF72</accession>
<proteinExistence type="predicted"/>
<comment type="caution">
    <text evidence="1">The sequence shown here is derived from an EMBL/GenBank/DDBJ whole genome shotgun (WGS) entry which is preliminary data.</text>
</comment>
<dbReference type="AlphaFoldDB" id="A0A368GF72"/>
<keyword evidence="2" id="KW-1185">Reference proteome</keyword>